<dbReference type="AlphaFoldDB" id="A0A183DG73"/>
<dbReference type="WBParaSite" id="GPUH_0000772301-mRNA-1">
    <property type="protein sequence ID" value="GPUH_0000772301-mRNA-1"/>
    <property type="gene ID" value="GPUH_0000772301"/>
</dbReference>
<dbReference type="Gene3D" id="3.40.50.720">
    <property type="entry name" value="NAD(P)-binding Rossmann-like Domain"/>
    <property type="match status" value="1"/>
</dbReference>
<organism evidence="1">
    <name type="scientific">Gongylonema pulchrum</name>
    <dbReference type="NCBI Taxonomy" id="637853"/>
    <lineage>
        <taxon>Eukaryota</taxon>
        <taxon>Metazoa</taxon>
        <taxon>Ecdysozoa</taxon>
        <taxon>Nematoda</taxon>
        <taxon>Chromadorea</taxon>
        <taxon>Rhabditida</taxon>
        <taxon>Spirurina</taxon>
        <taxon>Spiruromorpha</taxon>
        <taxon>Spiruroidea</taxon>
        <taxon>Gongylonematidae</taxon>
        <taxon>Gongylonema</taxon>
    </lineage>
</organism>
<protein>
    <submittedName>
        <fullName evidence="1">ESF1 protein</fullName>
    </submittedName>
</protein>
<proteinExistence type="predicted"/>
<evidence type="ECO:0000313" key="1">
    <source>
        <dbReference type="WBParaSite" id="GPUH_0000772301-mRNA-1"/>
    </source>
</evidence>
<accession>A0A183DG73</accession>
<reference evidence="1" key="1">
    <citation type="submission" date="2016-06" db="UniProtKB">
        <authorList>
            <consortium name="WormBaseParasite"/>
        </authorList>
    </citation>
    <scope>IDENTIFICATION</scope>
</reference>
<name>A0A183DG73_9BILA</name>
<sequence>LCSDLQKYGLTSESTAPDPEKRLRSRKIRYLTWDDWKRIDEEEQRLGAMHGKKREKLLSFENFLHNV</sequence>